<protein>
    <submittedName>
        <fullName evidence="2">Uncharacterized protein</fullName>
    </submittedName>
</protein>
<reference evidence="3" key="1">
    <citation type="submission" date="2017-09" db="EMBL/GenBank/DDBJ databases">
        <title>Depth-based differentiation of microbial function through sediment-hosted aquifers and enrichment of novel symbionts in the deep terrestrial subsurface.</title>
        <authorList>
            <person name="Probst A.J."/>
            <person name="Ladd B."/>
            <person name="Jarett J.K."/>
            <person name="Geller-Mcgrath D.E."/>
            <person name="Sieber C.M.K."/>
            <person name="Emerson J.B."/>
            <person name="Anantharaman K."/>
            <person name="Thomas B.C."/>
            <person name="Malmstrom R."/>
            <person name="Stieglmeier M."/>
            <person name="Klingl A."/>
            <person name="Woyke T."/>
            <person name="Ryan C.M."/>
            <person name="Banfield J.F."/>
        </authorList>
    </citation>
    <scope>NUCLEOTIDE SEQUENCE [LARGE SCALE GENOMIC DNA]</scope>
</reference>
<evidence type="ECO:0000256" key="1">
    <source>
        <dbReference type="SAM" id="Phobius"/>
    </source>
</evidence>
<dbReference type="AlphaFoldDB" id="A0A2M7IJL1"/>
<comment type="caution">
    <text evidence="2">The sequence shown here is derived from an EMBL/GenBank/DDBJ whole genome shotgun (WGS) entry which is preliminary data.</text>
</comment>
<name>A0A2M7IJL1_9BACT</name>
<feature type="transmembrane region" description="Helical" evidence="1">
    <location>
        <begin position="152"/>
        <end position="180"/>
    </location>
</feature>
<feature type="transmembrane region" description="Helical" evidence="1">
    <location>
        <begin position="117"/>
        <end position="140"/>
    </location>
</feature>
<evidence type="ECO:0000313" key="2">
    <source>
        <dbReference type="EMBL" id="PIW76682.1"/>
    </source>
</evidence>
<dbReference type="EMBL" id="PFGY01000001">
    <property type="protein sequence ID" value="PIW76682.1"/>
    <property type="molecule type" value="Genomic_DNA"/>
</dbReference>
<feature type="transmembrane region" description="Helical" evidence="1">
    <location>
        <begin position="84"/>
        <end position="105"/>
    </location>
</feature>
<proteinExistence type="predicted"/>
<feature type="transmembrane region" description="Helical" evidence="1">
    <location>
        <begin position="23"/>
        <end position="47"/>
    </location>
</feature>
<evidence type="ECO:0000313" key="3">
    <source>
        <dbReference type="Proteomes" id="UP000229561"/>
    </source>
</evidence>
<gene>
    <name evidence="2" type="ORF">CO001_00010</name>
</gene>
<keyword evidence="1" id="KW-0472">Membrane</keyword>
<sequence>MFWSGLGTAIGLTYSFLNGGVPLYRLLDIISISFFFALFLTTLDALFDAKNKPMAGVFLFIFAAITFVPLALGKQYPEISRGNAEWLLLSFCAIASLPIIIWSIIHGNKKGEDEEIVTPYLAWMIIVEWSAVLGISFWISLFKGMWVSVSEIVLSFLCAIFGAVFSLIVSGFILGLFALVDKIASMHRKGFPKEVKDYSKS</sequence>
<dbReference type="Proteomes" id="UP000229561">
    <property type="component" value="Unassembled WGS sequence"/>
</dbReference>
<accession>A0A2M7IJL1</accession>
<organism evidence="2 3">
    <name type="scientific">Candidatus Portnoybacteria bacterium CG_4_8_14_3_um_filter_40_10</name>
    <dbReference type="NCBI Taxonomy" id="1974801"/>
    <lineage>
        <taxon>Bacteria</taxon>
        <taxon>Candidatus Portnoyibacteriota</taxon>
    </lineage>
</organism>
<feature type="transmembrane region" description="Helical" evidence="1">
    <location>
        <begin position="54"/>
        <end position="72"/>
    </location>
</feature>
<keyword evidence="1" id="KW-1133">Transmembrane helix</keyword>
<keyword evidence="1" id="KW-0812">Transmembrane</keyword>